<gene>
    <name evidence="18" type="ORF">SteCoe_18657</name>
</gene>
<dbReference type="AlphaFoldDB" id="A0A1R2BW78"/>
<comment type="caution">
    <text evidence="18">The sequence shown here is derived from an EMBL/GenBank/DDBJ whole genome shotgun (WGS) entry which is preliminary data.</text>
</comment>
<dbReference type="InterPro" id="IPR018957">
    <property type="entry name" value="Znf_C3HC4_RING-type"/>
</dbReference>
<feature type="region of interest" description="Disordered" evidence="15">
    <location>
        <begin position="1"/>
        <end position="144"/>
    </location>
</feature>
<dbReference type="GO" id="GO:0016567">
    <property type="term" value="P:protein ubiquitination"/>
    <property type="evidence" value="ECO:0007669"/>
    <property type="project" value="InterPro"/>
</dbReference>
<keyword evidence="9 14" id="KW-0863">Zinc-finger</keyword>
<dbReference type="Gene3D" id="3.30.40.10">
    <property type="entry name" value="Zinc/RING finger domain, C3HC4 (zinc finger)"/>
    <property type="match status" value="1"/>
</dbReference>
<evidence type="ECO:0000256" key="12">
    <source>
        <dbReference type="ARBA" id="ARBA00022989"/>
    </source>
</evidence>
<evidence type="ECO:0000256" key="5">
    <source>
        <dbReference type="ARBA" id="ARBA00022679"/>
    </source>
</evidence>
<feature type="domain" description="RING-type" evidence="17">
    <location>
        <begin position="403"/>
        <end position="626"/>
    </location>
</feature>
<feature type="compositionally biased region" description="Polar residues" evidence="15">
    <location>
        <begin position="103"/>
        <end position="144"/>
    </location>
</feature>
<keyword evidence="6" id="KW-0812">Transmembrane</keyword>
<feature type="compositionally biased region" description="Polar residues" evidence="15">
    <location>
        <begin position="39"/>
        <end position="50"/>
    </location>
</feature>
<dbReference type="GO" id="GO:0031090">
    <property type="term" value="C:organelle membrane"/>
    <property type="evidence" value="ECO:0007669"/>
    <property type="project" value="UniProtKB-ARBA"/>
</dbReference>
<keyword evidence="12" id="KW-1133">Transmembrane helix</keyword>
<feature type="compositionally biased region" description="Polar residues" evidence="15">
    <location>
        <begin position="58"/>
        <end position="69"/>
    </location>
</feature>
<reference evidence="18 19" key="1">
    <citation type="submission" date="2016-11" db="EMBL/GenBank/DDBJ databases">
        <title>The macronuclear genome of Stentor coeruleus: a giant cell with tiny introns.</title>
        <authorList>
            <person name="Slabodnick M."/>
            <person name="Ruby J.G."/>
            <person name="Reiff S.B."/>
            <person name="Swart E.C."/>
            <person name="Gosai S."/>
            <person name="Prabakaran S."/>
            <person name="Witkowska E."/>
            <person name="Larue G.E."/>
            <person name="Fisher S."/>
            <person name="Freeman R.M."/>
            <person name="Gunawardena J."/>
            <person name="Chu W."/>
            <person name="Stover N.A."/>
            <person name="Gregory B.D."/>
            <person name="Nowacki M."/>
            <person name="Derisi J."/>
            <person name="Roy S.W."/>
            <person name="Marshall W.F."/>
            <person name="Sood P."/>
        </authorList>
    </citation>
    <scope>NUCLEOTIDE SEQUENCE [LARGE SCALE GENOMIC DNA]</scope>
    <source>
        <strain evidence="18">WM001</strain>
    </source>
</reference>
<comment type="catalytic activity">
    <reaction evidence="1">
        <text>[E2 ubiquitin-conjugating enzyme]-S-ubiquitinyl-L-cysteine + [acceptor protein]-L-lysine = [E2 ubiquitin-conjugating enzyme]-L-cysteine + [acceptor protein]-N(6)-ubiquitinyl-L-lysine.</text>
        <dbReference type="EC" id="2.3.2.31"/>
    </reaction>
</comment>
<organism evidence="18 19">
    <name type="scientific">Stentor coeruleus</name>
    <dbReference type="NCBI Taxonomy" id="5963"/>
    <lineage>
        <taxon>Eukaryota</taxon>
        <taxon>Sar</taxon>
        <taxon>Alveolata</taxon>
        <taxon>Ciliophora</taxon>
        <taxon>Postciliodesmatophora</taxon>
        <taxon>Heterotrichea</taxon>
        <taxon>Heterotrichida</taxon>
        <taxon>Stentoridae</taxon>
        <taxon>Stentor</taxon>
    </lineage>
</organism>
<sequence length="631" mass="72797">MGNLCKKRNSTGPGDSPSKEKFIDKNDSDTEKVEEKNIISRNNTSSIQNKTVEEESSISKQNMHSTQIQNEDEKVKEEYSSPRQNTHSTQNEDEHVNDKISLPKNTDGNYIQNNTNSSIKILNDDSNPSLNEEFQSGYMSPSSAKDSSCMKKLMKEQKNMPGLREERLQKLNDSIDKTQACIFCQIPIDENDISFSLLCKHRSCYICIYNRLQDIIGGGENQLLLCTCDAVIYIYLLVKDIEPESIDLYVEMISGISKIDTSLKSYCPYDLHLSKKFRFNPNHVCKKCKNKFCQKCGLAHITQTCLEFYNEVFKEEMKAKLPKCTECKENLIEIELGCECQLCLKCCKSIIKDFLYKEDPMNDPVCIKHNIMVPRMYIYQAFGGQNFFIKEQEKAIDFMILSPKFVCEICLLEFSINQSITLDCDHRFCGKCMKSYLNTLMKESSYANKIGCPKCNEFIHYEALKSNSDPDIFERFLKFTVMVFQPEDKVEVMKWCVNCDYGCTIPIDKEKFTCPNCESEYCPKCNKKHFSSKCEDLRSTKTEEELKVILRKSDEFFKNFMKDFIKCPNCGEAIQKKAGCNFLTCTWPRCKGICFCAICNKILTKDQHYSHYKISGPFGVTCNTTDEIEEE</sequence>
<dbReference type="PROSITE" id="PS00518">
    <property type="entry name" value="ZF_RING_1"/>
    <property type="match status" value="1"/>
</dbReference>
<evidence type="ECO:0000313" key="19">
    <source>
        <dbReference type="Proteomes" id="UP000187209"/>
    </source>
</evidence>
<accession>A0A1R2BW78</accession>
<dbReference type="SMART" id="SM00184">
    <property type="entry name" value="RING"/>
    <property type="match status" value="2"/>
</dbReference>
<evidence type="ECO:0000256" key="2">
    <source>
        <dbReference type="ARBA" id="ARBA00004167"/>
    </source>
</evidence>
<name>A0A1R2BW78_9CILI</name>
<dbReference type="GO" id="GO:0008270">
    <property type="term" value="F:zinc ion binding"/>
    <property type="evidence" value="ECO:0007669"/>
    <property type="project" value="UniProtKB-KW"/>
</dbReference>
<dbReference type="EMBL" id="MPUH01000400">
    <property type="protein sequence ID" value="OMJ80951.1"/>
    <property type="molecule type" value="Genomic_DNA"/>
</dbReference>
<dbReference type="GO" id="GO:0005737">
    <property type="term" value="C:cytoplasm"/>
    <property type="evidence" value="ECO:0007669"/>
    <property type="project" value="UniProtKB-ARBA"/>
</dbReference>
<dbReference type="InterPro" id="IPR017907">
    <property type="entry name" value="Znf_RING_CS"/>
</dbReference>
<dbReference type="GO" id="GO:0061630">
    <property type="term" value="F:ubiquitin protein ligase activity"/>
    <property type="evidence" value="ECO:0007669"/>
    <property type="project" value="UniProtKB-EC"/>
</dbReference>
<evidence type="ECO:0000256" key="10">
    <source>
        <dbReference type="ARBA" id="ARBA00022786"/>
    </source>
</evidence>
<evidence type="ECO:0000256" key="1">
    <source>
        <dbReference type="ARBA" id="ARBA00001798"/>
    </source>
</evidence>
<dbReference type="PROSITE" id="PS50089">
    <property type="entry name" value="ZF_RING_2"/>
    <property type="match status" value="1"/>
</dbReference>
<evidence type="ECO:0000256" key="9">
    <source>
        <dbReference type="ARBA" id="ARBA00022771"/>
    </source>
</evidence>
<evidence type="ECO:0000313" key="18">
    <source>
        <dbReference type="EMBL" id="OMJ80951.1"/>
    </source>
</evidence>
<proteinExistence type="predicted"/>
<keyword evidence="7" id="KW-0479">Metal-binding</keyword>
<evidence type="ECO:0000256" key="4">
    <source>
        <dbReference type="ARBA" id="ARBA00012251"/>
    </source>
</evidence>
<dbReference type="Proteomes" id="UP000187209">
    <property type="component" value="Unassembled WGS sequence"/>
</dbReference>
<comment type="subcellular location">
    <subcellularLocation>
        <location evidence="2">Membrane</location>
        <topology evidence="2">Single-pass membrane protein</topology>
    </subcellularLocation>
</comment>
<dbReference type="InterPro" id="IPR031127">
    <property type="entry name" value="E3_UB_ligase_RBR"/>
</dbReference>
<dbReference type="PROSITE" id="PS51873">
    <property type="entry name" value="TRIAD"/>
    <property type="match status" value="1"/>
</dbReference>
<keyword evidence="8" id="KW-0677">Repeat</keyword>
<dbReference type="SUPFAM" id="SSF57850">
    <property type="entry name" value="RING/U-box"/>
    <property type="match status" value="4"/>
</dbReference>
<protein>
    <recommendedName>
        <fullName evidence="4">RBR-type E3 ubiquitin transferase</fullName>
        <ecNumber evidence="4">2.3.2.31</ecNumber>
    </recommendedName>
</protein>
<keyword evidence="10" id="KW-0833">Ubl conjugation pathway</keyword>
<keyword evidence="5" id="KW-0808">Transferase</keyword>
<feature type="compositionally biased region" description="Basic and acidic residues" evidence="15">
    <location>
        <begin position="71"/>
        <end position="80"/>
    </location>
</feature>
<evidence type="ECO:0000256" key="3">
    <source>
        <dbReference type="ARBA" id="ARBA00004906"/>
    </source>
</evidence>
<keyword evidence="11" id="KW-0862">Zinc</keyword>
<dbReference type="EC" id="2.3.2.31" evidence="4"/>
<keyword evidence="19" id="KW-1185">Reference proteome</keyword>
<evidence type="ECO:0000256" key="13">
    <source>
        <dbReference type="ARBA" id="ARBA00023136"/>
    </source>
</evidence>
<feature type="compositionally biased region" description="Basic and acidic residues" evidence="15">
    <location>
        <begin position="17"/>
        <end position="38"/>
    </location>
</feature>
<dbReference type="InterPro" id="IPR013083">
    <property type="entry name" value="Znf_RING/FYVE/PHD"/>
</dbReference>
<keyword evidence="13" id="KW-0472">Membrane</keyword>
<comment type="pathway">
    <text evidence="3">Protein modification; protein ubiquitination.</text>
</comment>
<dbReference type="FunFam" id="3.30.40.10:FF:000051">
    <property type="entry name" value="RBR-type E3 ubiquitin transferase"/>
    <property type="match status" value="1"/>
</dbReference>
<dbReference type="Pfam" id="PF00097">
    <property type="entry name" value="zf-C3HC4"/>
    <property type="match status" value="1"/>
</dbReference>
<feature type="domain" description="RING-type" evidence="16">
    <location>
        <begin position="407"/>
        <end position="456"/>
    </location>
</feature>
<evidence type="ECO:0000256" key="7">
    <source>
        <dbReference type="ARBA" id="ARBA00022723"/>
    </source>
</evidence>
<evidence type="ECO:0000256" key="15">
    <source>
        <dbReference type="SAM" id="MobiDB-lite"/>
    </source>
</evidence>
<evidence type="ECO:0000256" key="11">
    <source>
        <dbReference type="ARBA" id="ARBA00022833"/>
    </source>
</evidence>
<dbReference type="InterPro" id="IPR044066">
    <property type="entry name" value="TRIAD_supradom"/>
</dbReference>
<dbReference type="InterPro" id="IPR001841">
    <property type="entry name" value="Znf_RING"/>
</dbReference>
<evidence type="ECO:0000259" key="17">
    <source>
        <dbReference type="PROSITE" id="PS51873"/>
    </source>
</evidence>
<dbReference type="PANTHER" id="PTHR11685">
    <property type="entry name" value="RBR FAMILY RING FINGER AND IBR DOMAIN-CONTAINING"/>
    <property type="match status" value="1"/>
</dbReference>
<dbReference type="OrthoDB" id="301105at2759"/>
<evidence type="ECO:0000256" key="8">
    <source>
        <dbReference type="ARBA" id="ARBA00022737"/>
    </source>
</evidence>
<evidence type="ECO:0000256" key="14">
    <source>
        <dbReference type="PROSITE-ProRule" id="PRU00175"/>
    </source>
</evidence>
<evidence type="ECO:0000259" key="16">
    <source>
        <dbReference type="PROSITE" id="PS50089"/>
    </source>
</evidence>
<evidence type="ECO:0000256" key="6">
    <source>
        <dbReference type="ARBA" id="ARBA00022692"/>
    </source>
</evidence>